<dbReference type="RefSeq" id="WP_386059866.1">
    <property type="nucleotide sequence ID" value="NZ_JBHTKL010000005.1"/>
</dbReference>
<gene>
    <name evidence="1" type="ORF">ACFQ2J_10720</name>
</gene>
<proteinExistence type="predicted"/>
<protein>
    <submittedName>
        <fullName evidence="1">Uncharacterized protein</fullName>
    </submittedName>
</protein>
<name>A0ABW3L340_9BACI</name>
<comment type="caution">
    <text evidence="1">The sequence shown here is derived from an EMBL/GenBank/DDBJ whole genome shotgun (WGS) entry which is preliminary data.</text>
</comment>
<keyword evidence="2" id="KW-1185">Reference proteome</keyword>
<dbReference type="EMBL" id="JBHTKL010000005">
    <property type="protein sequence ID" value="MFD1019645.1"/>
    <property type="molecule type" value="Genomic_DNA"/>
</dbReference>
<organism evidence="1 2">
    <name type="scientific">Thalassobacillus hwangdonensis</name>
    <dbReference type="NCBI Taxonomy" id="546108"/>
    <lineage>
        <taxon>Bacteria</taxon>
        <taxon>Bacillati</taxon>
        <taxon>Bacillota</taxon>
        <taxon>Bacilli</taxon>
        <taxon>Bacillales</taxon>
        <taxon>Bacillaceae</taxon>
        <taxon>Thalassobacillus</taxon>
    </lineage>
</organism>
<dbReference type="Proteomes" id="UP001596990">
    <property type="component" value="Unassembled WGS sequence"/>
</dbReference>
<accession>A0ABW3L340</accession>
<evidence type="ECO:0000313" key="1">
    <source>
        <dbReference type="EMBL" id="MFD1019645.1"/>
    </source>
</evidence>
<reference evidence="2" key="1">
    <citation type="journal article" date="2019" name="Int. J. Syst. Evol. Microbiol.">
        <title>The Global Catalogue of Microorganisms (GCM) 10K type strain sequencing project: providing services to taxonomists for standard genome sequencing and annotation.</title>
        <authorList>
            <consortium name="The Broad Institute Genomics Platform"/>
            <consortium name="The Broad Institute Genome Sequencing Center for Infectious Disease"/>
            <person name="Wu L."/>
            <person name="Ma J."/>
        </authorList>
    </citation>
    <scope>NUCLEOTIDE SEQUENCE [LARGE SCALE GENOMIC DNA]</scope>
    <source>
        <strain evidence="2">CCUG 56607</strain>
    </source>
</reference>
<sequence length="113" mass="13271">MKPIEHILQANENTYGEMFELIKTTREGIQKNIEENWDKMSQEERQLYHQHQMELIALSMELDEANKAFYERLAGESSQPSEPAVEKPKVYAEDGEDISDYFENDHLDGTEFQ</sequence>
<evidence type="ECO:0000313" key="2">
    <source>
        <dbReference type="Proteomes" id="UP001596990"/>
    </source>
</evidence>